<dbReference type="AlphaFoldDB" id="X0RWT6"/>
<comment type="caution">
    <text evidence="1">The sequence shown here is derived from an EMBL/GenBank/DDBJ whole genome shotgun (WGS) entry which is preliminary data.</text>
</comment>
<name>X0RWT6_9ZZZZ</name>
<reference evidence="1" key="1">
    <citation type="journal article" date="2014" name="Front. Microbiol.">
        <title>High frequency of phylogenetically diverse reductive dehalogenase-homologous genes in deep subseafloor sedimentary metagenomes.</title>
        <authorList>
            <person name="Kawai M."/>
            <person name="Futagami T."/>
            <person name="Toyoda A."/>
            <person name="Takaki Y."/>
            <person name="Nishi S."/>
            <person name="Hori S."/>
            <person name="Arai W."/>
            <person name="Tsubouchi T."/>
            <person name="Morono Y."/>
            <person name="Uchiyama I."/>
            <person name="Ito T."/>
            <person name="Fujiyama A."/>
            <person name="Inagaki F."/>
            <person name="Takami H."/>
        </authorList>
    </citation>
    <scope>NUCLEOTIDE SEQUENCE</scope>
    <source>
        <strain evidence="1">Expedition CK06-06</strain>
    </source>
</reference>
<sequence length="49" mass="5555">MPKIILSLSEDTNQRFRATCKKLYGDKVGCLSIGAEQAMKEWIEKNNVP</sequence>
<accession>X0RWT6</accession>
<proteinExistence type="predicted"/>
<gene>
    <name evidence="1" type="ORF">S01H1_13113</name>
</gene>
<dbReference type="EMBL" id="BARS01006760">
    <property type="protein sequence ID" value="GAF73284.1"/>
    <property type="molecule type" value="Genomic_DNA"/>
</dbReference>
<organism evidence="1">
    <name type="scientific">marine sediment metagenome</name>
    <dbReference type="NCBI Taxonomy" id="412755"/>
    <lineage>
        <taxon>unclassified sequences</taxon>
        <taxon>metagenomes</taxon>
        <taxon>ecological metagenomes</taxon>
    </lineage>
</organism>
<evidence type="ECO:0000313" key="1">
    <source>
        <dbReference type="EMBL" id="GAF73284.1"/>
    </source>
</evidence>
<protein>
    <submittedName>
        <fullName evidence="1">Uncharacterized protein</fullName>
    </submittedName>
</protein>